<gene>
    <name evidence="1" type="ORF">L227DRAFT_323647</name>
</gene>
<reference evidence="1" key="1">
    <citation type="journal article" date="2018" name="Genome Biol. Evol.">
        <title>Genomics and development of Lentinus tigrinus, a white-rot wood-decaying mushroom with dimorphic fruiting bodies.</title>
        <authorList>
            <person name="Wu B."/>
            <person name="Xu Z."/>
            <person name="Knudson A."/>
            <person name="Carlson A."/>
            <person name="Chen N."/>
            <person name="Kovaka S."/>
            <person name="LaButti K."/>
            <person name="Lipzen A."/>
            <person name="Pennachio C."/>
            <person name="Riley R."/>
            <person name="Schakwitz W."/>
            <person name="Umezawa K."/>
            <person name="Ohm R.A."/>
            <person name="Grigoriev I.V."/>
            <person name="Nagy L.G."/>
            <person name="Gibbons J."/>
            <person name="Hibbett D."/>
        </authorList>
    </citation>
    <scope>NUCLEOTIDE SEQUENCE [LARGE SCALE GENOMIC DNA]</scope>
    <source>
        <strain evidence="1">ALCF2SS1-6</strain>
    </source>
</reference>
<dbReference type="AlphaFoldDB" id="A0A5C2SLW0"/>
<dbReference type="EMBL" id="ML122254">
    <property type="protein sequence ID" value="RPD64274.1"/>
    <property type="molecule type" value="Genomic_DNA"/>
</dbReference>
<dbReference type="Proteomes" id="UP000313359">
    <property type="component" value="Unassembled WGS sequence"/>
</dbReference>
<sequence>MTRRTGTPHRPVNLSARSGLSRYRLLSFYPTKHDTNCVYLAPVPVLYARCSPCPVYNSSSTSPQSPRERVTVQLHQVPSLRAQSHPSVPVIHGTSTVPVPPMMPETLMAQHERRRHNHGQGKTEGVCYLRKASSRERERRSCHLYQRAAFRGSVGSA</sequence>
<protein>
    <submittedName>
        <fullName evidence="1">Uncharacterized protein</fullName>
    </submittedName>
</protein>
<organism evidence="1 2">
    <name type="scientific">Lentinus tigrinus ALCF2SS1-6</name>
    <dbReference type="NCBI Taxonomy" id="1328759"/>
    <lineage>
        <taxon>Eukaryota</taxon>
        <taxon>Fungi</taxon>
        <taxon>Dikarya</taxon>
        <taxon>Basidiomycota</taxon>
        <taxon>Agaricomycotina</taxon>
        <taxon>Agaricomycetes</taxon>
        <taxon>Polyporales</taxon>
        <taxon>Polyporaceae</taxon>
        <taxon>Lentinus</taxon>
    </lineage>
</organism>
<evidence type="ECO:0000313" key="1">
    <source>
        <dbReference type="EMBL" id="RPD64274.1"/>
    </source>
</evidence>
<keyword evidence="2" id="KW-1185">Reference proteome</keyword>
<evidence type="ECO:0000313" key="2">
    <source>
        <dbReference type="Proteomes" id="UP000313359"/>
    </source>
</evidence>
<name>A0A5C2SLW0_9APHY</name>
<accession>A0A5C2SLW0</accession>
<proteinExistence type="predicted"/>